<keyword evidence="1" id="KW-1133">Transmembrane helix</keyword>
<proteinExistence type="predicted"/>
<evidence type="ECO:0000313" key="3">
    <source>
        <dbReference type="Proteomes" id="UP001328107"/>
    </source>
</evidence>
<feature type="transmembrane region" description="Helical" evidence="1">
    <location>
        <begin position="368"/>
        <end position="389"/>
    </location>
</feature>
<feature type="transmembrane region" description="Helical" evidence="1">
    <location>
        <begin position="165"/>
        <end position="186"/>
    </location>
</feature>
<dbReference type="PANTHER" id="PTHR22714:SF7">
    <property type="entry name" value="SOLUTE-BINDING PROTEIN FAMILY 3_N-TERMINAL DOMAIN-CONTAINING PROTEIN"/>
    <property type="match status" value="1"/>
</dbReference>
<dbReference type="PANTHER" id="PTHR22714">
    <property type="entry name" value="PROTEIN CBG02446-RELATED"/>
    <property type="match status" value="1"/>
</dbReference>
<comment type="caution">
    <text evidence="2">The sequence shown here is derived from an EMBL/GenBank/DDBJ whole genome shotgun (WGS) entry which is preliminary data.</text>
</comment>
<keyword evidence="1" id="KW-0812">Transmembrane</keyword>
<dbReference type="Proteomes" id="UP001328107">
    <property type="component" value="Unassembled WGS sequence"/>
</dbReference>
<dbReference type="EMBL" id="BTRK01000005">
    <property type="protein sequence ID" value="GMR52994.1"/>
    <property type="molecule type" value="Genomic_DNA"/>
</dbReference>
<gene>
    <name evidence="2" type="ORF">PMAYCL1PPCAC_23189</name>
</gene>
<dbReference type="AlphaFoldDB" id="A0AAN5I673"/>
<dbReference type="InterPro" id="IPR040128">
    <property type="entry name" value="T25E4.2-like"/>
</dbReference>
<dbReference type="Gene3D" id="3.40.190.10">
    <property type="entry name" value="Periplasmic binding protein-like II"/>
    <property type="match status" value="1"/>
</dbReference>
<reference evidence="3" key="1">
    <citation type="submission" date="2022-10" db="EMBL/GenBank/DDBJ databases">
        <title>Genome assembly of Pristionchus species.</title>
        <authorList>
            <person name="Yoshida K."/>
            <person name="Sommer R.J."/>
        </authorList>
    </citation>
    <scope>NUCLEOTIDE SEQUENCE [LARGE SCALE GENOMIC DNA]</scope>
    <source>
        <strain evidence="3">RS5460</strain>
    </source>
</reference>
<protein>
    <submittedName>
        <fullName evidence="2">Uncharacterized protein</fullName>
    </submittedName>
</protein>
<sequence>KIPIRIGFPYESHPRIYRNEKGQWTGIHVDLWKLFAEPIGSSLEFAFPDFQHFGTDDPDGVNGKFVAGVMGLLQNDSIDAAMGDYTLQKGRMTSFQYTPQYDYQPMNLIRRQRVMIPSFFERIGEFISSFGVYGYVISSSLIIATKVSVFSIFRKVYKDMGTKTYGIKFCIVFNVFVAFTLFNAIFAGSNLLSSVQVHQETLSETLHQLSKDNATLIVRDITHLLGYANDTPSEGRITVLRTKKEVIARVCSDPNAIYFDYLRDFIEFYNGDISEDESGACNLRTVSNDINKEDKYTIGTSLGKPMPIVNYYLADRIRDKKKLAFVILGMFDADKIDSFWFPRYMGRPAMIPPDPPAEYTYTPFSLNYFVIFFALLGVGSALSVIVFLLEILWHRHRSSIVPFDLRVVCR</sequence>
<feature type="non-terminal residue" evidence="2">
    <location>
        <position position="1"/>
    </location>
</feature>
<dbReference type="SUPFAM" id="SSF53850">
    <property type="entry name" value="Periplasmic binding protein-like II"/>
    <property type="match status" value="1"/>
</dbReference>
<feature type="transmembrane region" description="Helical" evidence="1">
    <location>
        <begin position="132"/>
        <end position="153"/>
    </location>
</feature>
<evidence type="ECO:0000256" key="1">
    <source>
        <dbReference type="SAM" id="Phobius"/>
    </source>
</evidence>
<keyword evidence="3" id="KW-1185">Reference proteome</keyword>
<organism evidence="2 3">
    <name type="scientific">Pristionchus mayeri</name>
    <dbReference type="NCBI Taxonomy" id="1317129"/>
    <lineage>
        <taxon>Eukaryota</taxon>
        <taxon>Metazoa</taxon>
        <taxon>Ecdysozoa</taxon>
        <taxon>Nematoda</taxon>
        <taxon>Chromadorea</taxon>
        <taxon>Rhabditida</taxon>
        <taxon>Rhabditina</taxon>
        <taxon>Diplogasteromorpha</taxon>
        <taxon>Diplogasteroidea</taxon>
        <taxon>Neodiplogasteridae</taxon>
        <taxon>Pristionchus</taxon>
    </lineage>
</organism>
<accession>A0AAN5I673</accession>
<keyword evidence="1" id="KW-0472">Membrane</keyword>
<feature type="non-terminal residue" evidence="2">
    <location>
        <position position="410"/>
    </location>
</feature>
<name>A0AAN5I673_9BILA</name>
<evidence type="ECO:0000313" key="2">
    <source>
        <dbReference type="EMBL" id="GMR52994.1"/>
    </source>
</evidence>